<organism evidence="1 2">
    <name type="scientific">Desulfurispira natronophila</name>
    <dbReference type="NCBI Taxonomy" id="682562"/>
    <lineage>
        <taxon>Bacteria</taxon>
        <taxon>Pseudomonadati</taxon>
        <taxon>Chrysiogenota</taxon>
        <taxon>Chrysiogenia</taxon>
        <taxon>Chrysiogenales</taxon>
        <taxon>Chrysiogenaceae</taxon>
        <taxon>Desulfurispira</taxon>
    </lineage>
</organism>
<evidence type="ECO:0000313" key="2">
    <source>
        <dbReference type="Proteomes" id="UP000528322"/>
    </source>
</evidence>
<protein>
    <submittedName>
        <fullName evidence="1">Uncharacterized protein</fullName>
    </submittedName>
</protein>
<gene>
    <name evidence="1" type="ORF">HNR37_000600</name>
</gene>
<evidence type="ECO:0000313" key="1">
    <source>
        <dbReference type="EMBL" id="MBB5021291.1"/>
    </source>
</evidence>
<name>A0A7W7Y3A5_9BACT</name>
<keyword evidence="2" id="KW-1185">Reference proteome</keyword>
<dbReference type="Proteomes" id="UP000528322">
    <property type="component" value="Unassembled WGS sequence"/>
</dbReference>
<dbReference type="EMBL" id="JACHID010000003">
    <property type="protein sequence ID" value="MBB5021291.1"/>
    <property type="molecule type" value="Genomic_DNA"/>
</dbReference>
<comment type="caution">
    <text evidence="1">The sequence shown here is derived from an EMBL/GenBank/DDBJ whole genome shotgun (WGS) entry which is preliminary data.</text>
</comment>
<dbReference type="AlphaFoldDB" id="A0A7W7Y3A5"/>
<accession>A0A7W7Y3A5</accession>
<dbReference type="RefSeq" id="WP_183729728.1">
    <property type="nucleotide sequence ID" value="NZ_JACHID010000003.1"/>
</dbReference>
<sequence>MSQSDLVLYEFRYEAEHEQYAQWVHGKIRDSLKDERPHVAHDHVIFEAKKRISAKKGYNTHPSGCSLSQTVSPIAHCPLHPH</sequence>
<dbReference type="Gene3D" id="6.20.450.20">
    <property type="match status" value="1"/>
</dbReference>
<reference evidence="1 2" key="1">
    <citation type="submission" date="2020-08" db="EMBL/GenBank/DDBJ databases">
        <title>Genomic Encyclopedia of Type Strains, Phase IV (KMG-IV): sequencing the most valuable type-strain genomes for metagenomic binning, comparative biology and taxonomic classification.</title>
        <authorList>
            <person name="Goeker M."/>
        </authorList>
    </citation>
    <scope>NUCLEOTIDE SEQUENCE [LARGE SCALE GENOMIC DNA]</scope>
    <source>
        <strain evidence="1 2">DSM 22071</strain>
    </source>
</reference>
<proteinExistence type="predicted"/>